<keyword evidence="2" id="KW-0378">Hydrolase</keyword>
<dbReference type="Gene3D" id="3.40.50.1820">
    <property type="entry name" value="alpha/beta hydrolase"/>
    <property type="match status" value="1"/>
</dbReference>
<evidence type="ECO:0000313" key="2">
    <source>
        <dbReference type="EMBL" id="SHL34912.1"/>
    </source>
</evidence>
<dbReference type="GO" id="GO:0016787">
    <property type="term" value="F:hydrolase activity"/>
    <property type="evidence" value="ECO:0007669"/>
    <property type="project" value="UniProtKB-KW"/>
</dbReference>
<dbReference type="STRING" id="1848.SAMN05443637_12537"/>
<dbReference type="SUPFAM" id="SSF53474">
    <property type="entry name" value="alpha/beta-Hydrolases"/>
    <property type="match status" value="1"/>
</dbReference>
<dbReference type="Pfam" id="PF00561">
    <property type="entry name" value="Abhydrolase_1"/>
    <property type="match status" value="1"/>
</dbReference>
<dbReference type="PANTHER" id="PTHR43798">
    <property type="entry name" value="MONOACYLGLYCEROL LIPASE"/>
    <property type="match status" value="1"/>
</dbReference>
<accession>A0A1M6ZWQ4</accession>
<dbReference type="EMBL" id="FRAP01000025">
    <property type="protein sequence ID" value="SHL34912.1"/>
    <property type="molecule type" value="Genomic_DNA"/>
</dbReference>
<dbReference type="Proteomes" id="UP000184363">
    <property type="component" value="Unassembled WGS sequence"/>
</dbReference>
<sequence length="274" mass="30183">MTGEYLPVPWGAVHVLTASTDPLRDQVASGRPVLIMMHQSPLSARRYRKALSGLAEFCVPIAIDTPGYGESDPPPREWGVEDYAEVPWTVADVVGAERPFLFGRATGAVFTLHAVARRPGRAAGVVLHGVPVYTPQERADRLASFAPPWQPSPDGSHLNWIFDRVRGEYPWADPHLVTELVRDYLHAGPDFASSYRAIWRHDLRDSAAAAGPVDLLLAGTEDRIKHMHPRAVELIEHRSAVVVPGATDFLAEQDPQTFCRILREVIEPRGAISA</sequence>
<dbReference type="AlphaFoldDB" id="A0A1M6ZWQ4"/>
<dbReference type="InterPro" id="IPR000073">
    <property type="entry name" value="AB_hydrolase_1"/>
</dbReference>
<name>A0A1M6ZWQ4_PSETH</name>
<dbReference type="OrthoDB" id="5431692at2"/>
<reference evidence="2 3" key="1">
    <citation type="submission" date="2016-11" db="EMBL/GenBank/DDBJ databases">
        <authorList>
            <person name="Jaros S."/>
            <person name="Januszkiewicz K."/>
            <person name="Wedrychowicz H."/>
        </authorList>
    </citation>
    <scope>NUCLEOTIDE SEQUENCE [LARGE SCALE GENOMIC DNA]</scope>
    <source>
        <strain evidence="2 3">DSM 43832</strain>
    </source>
</reference>
<proteinExistence type="predicted"/>
<gene>
    <name evidence="2" type="ORF">SAMN05443637_12537</name>
</gene>
<feature type="domain" description="AB hydrolase-1" evidence="1">
    <location>
        <begin position="32"/>
        <end position="136"/>
    </location>
</feature>
<dbReference type="InterPro" id="IPR050266">
    <property type="entry name" value="AB_hydrolase_sf"/>
</dbReference>
<keyword evidence="3" id="KW-1185">Reference proteome</keyword>
<dbReference type="RefSeq" id="WP_073460010.1">
    <property type="nucleotide sequence ID" value="NZ_CALGVN010000020.1"/>
</dbReference>
<protein>
    <submittedName>
        <fullName evidence="2">Lysophospholipase, alpha-beta hydrolase superfamily</fullName>
    </submittedName>
</protein>
<evidence type="ECO:0000259" key="1">
    <source>
        <dbReference type="Pfam" id="PF00561"/>
    </source>
</evidence>
<evidence type="ECO:0000313" key="3">
    <source>
        <dbReference type="Proteomes" id="UP000184363"/>
    </source>
</evidence>
<organism evidence="2 3">
    <name type="scientific">Pseudonocardia thermophila</name>
    <dbReference type="NCBI Taxonomy" id="1848"/>
    <lineage>
        <taxon>Bacteria</taxon>
        <taxon>Bacillati</taxon>
        <taxon>Actinomycetota</taxon>
        <taxon>Actinomycetes</taxon>
        <taxon>Pseudonocardiales</taxon>
        <taxon>Pseudonocardiaceae</taxon>
        <taxon>Pseudonocardia</taxon>
    </lineage>
</organism>
<dbReference type="InterPro" id="IPR029058">
    <property type="entry name" value="AB_hydrolase_fold"/>
</dbReference>